<dbReference type="InterPro" id="IPR022742">
    <property type="entry name" value="Hydrolase_4"/>
</dbReference>
<evidence type="ECO:0000313" key="3">
    <source>
        <dbReference type="Proteomes" id="UP000325054"/>
    </source>
</evidence>
<dbReference type="EMBL" id="VTEW01000003">
    <property type="protein sequence ID" value="TYS82840.1"/>
    <property type="molecule type" value="Genomic_DNA"/>
</dbReference>
<dbReference type="PANTHER" id="PTHR43798:SF6">
    <property type="entry name" value="HYDROLASE, PUTATIVE (AFU_ORTHOLOGUE AFUA_4G13070)-RELATED"/>
    <property type="match status" value="1"/>
</dbReference>
<organism evidence="2 3">
    <name type="scientific">Rossellomorea aquimaris</name>
    <dbReference type="NCBI Taxonomy" id="189382"/>
    <lineage>
        <taxon>Bacteria</taxon>
        <taxon>Bacillati</taxon>
        <taxon>Bacillota</taxon>
        <taxon>Bacilli</taxon>
        <taxon>Bacillales</taxon>
        <taxon>Bacillaceae</taxon>
        <taxon>Rossellomorea</taxon>
    </lineage>
</organism>
<dbReference type="Gene3D" id="3.40.50.1820">
    <property type="entry name" value="alpha/beta hydrolase"/>
    <property type="match status" value="1"/>
</dbReference>
<dbReference type="AlphaFoldDB" id="A0A5D4U6S5"/>
<protein>
    <submittedName>
        <fullName evidence="2">Alpha/beta hydrolase</fullName>
    </submittedName>
</protein>
<accession>A0A5D4U6S5</accession>
<name>A0A5D4U6S5_9BACI</name>
<evidence type="ECO:0000259" key="1">
    <source>
        <dbReference type="Pfam" id="PF12146"/>
    </source>
</evidence>
<gene>
    <name evidence="2" type="ORF">FZC80_04690</name>
</gene>
<feature type="domain" description="Serine aminopeptidase S33" evidence="1">
    <location>
        <begin position="3"/>
        <end position="203"/>
    </location>
</feature>
<keyword evidence="2" id="KW-0378">Hydrolase</keyword>
<dbReference type="RefSeq" id="WP_148990964.1">
    <property type="nucleotide sequence ID" value="NZ_VTEW01000003.1"/>
</dbReference>
<dbReference type="InterPro" id="IPR050266">
    <property type="entry name" value="AB_hydrolase_sf"/>
</dbReference>
<dbReference type="Proteomes" id="UP000325054">
    <property type="component" value="Unassembled WGS sequence"/>
</dbReference>
<dbReference type="PANTHER" id="PTHR43798">
    <property type="entry name" value="MONOACYLGLYCEROL LIPASE"/>
    <property type="match status" value="1"/>
</dbReference>
<sequence>MYLDLPAHGKSTISCDFKGTEHSVENVISFIGQTIGNEDFSLLGMSYGAYAAQGIMDRMTERVEGIALIVPAVHNRTGRLPERTVLTHEAGFGKDLDEDITKAFKTLMAIQTKSSLDLFIDEIQPGRELADREFLTSDWRENYYLLDAAPFARLESIDVPALFLMGKQDWICGWEDQYDLFKKFTRASFIVLEGSGHMLHIEKREMASTCVEDWLKALG</sequence>
<evidence type="ECO:0000313" key="2">
    <source>
        <dbReference type="EMBL" id="TYS82840.1"/>
    </source>
</evidence>
<dbReference type="InterPro" id="IPR029058">
    <property type="entry name" value="AB_hydrolase_fold"/>
</dbReference>
<dbReference type="SUPFAM" id="SSF53474">
    <property type="entry name" value="alpha/beta-Hydrolases"/>
    <property type="match status" value="1"/>
</dbReference>
<reference evidence="2 3" key="1">
    <citation type="submission" date="2019-08" db="EMBL/GenBank/DDBJ databases">
        <title>Bacillus genomes from the desert of Cuatro Cienegas, Coahuila.</title>
        <authorList>
            <person name="Olmedo-Alvarez G."/>
        </authorList>
    </citation>
    <scope>NUCLEOTIDE SEQUENCE [LARGE SCALE GENOMIC DNA]</scope>
    <source>
        <strain evidence="2 3">CH451a_14T</strain>
    </source>
</reference>
<dbReference type="Pfam" id="PF12146">
    <property type="entry name" value="Hydrolase_4"/>
    <property type="match status" value="1"/>
</dbReference>
<dbReference type="GO" id="GO:0016787">
    <property type="term" value="F:hydrolase activity"/>
    <property type="evidence" value="ECO:0007669"/>
    <property type="project" value="UniProtKB-KW"/>
</dbReference>
<proteinExistence type="predicted"/>
<dbReference type="OrthoDB" id="6191536at2"/>
<comment type="caution">
    <text evidence="2">The sequence shown here is derived from an EMBL/GenBank/DDBJ whole genome shotgun (WGS) entry which is preliminary data.</text>
</comment>